<comment type="function">
    <text evidence="3">Catalyzes the hydrolytic dehalogenation of small (S)-2-haloalkanoic acids to yield the corresponding (R)-2-hydroxyalkanoic acids.</text>
</comment>
<comment type="caution">
    <text evidence="4">The sequence shown here is derived from an EMBL/GenBank/DDBJ whole genome shotgun (WGS) entry which is preliminary data.</text>
</comment>
<evidence type="ECO:0000313" key="5">
    <source>
        <dbReference type="Proteomes" id="UP000672097"/>
    </source>
</evidence>
<dbReference type="Pfam" id="PF00702">
    <property type="entry name" value="Hydrolase"/>
    <property type="match status" value="1"/>
</dbReference>
<dbReference type="InterPro" id="IPR006439">
    <property type="entry name" value="HAD-SF_hydro_IA"/>
</dbReference>
<dbReference type="Gene3D" id="1.10.150.240">
    <property type="entry name" value="Putative phosphatase, domain 2"/>
    <property type="match status" value="1"/>
</dbReference>
<dbReference type="PRINTS" id="PR00413">
    <property type="entry name" value="HADHALOGNASE"/>
</dbReference>
<dbReference type="SUPFAM" id="SSF56784">
    <property type="entry name" value="HAD-like"/>
    <property type="match status" value="1"/>
</dbReference>
<evidence type="ECO:0000256" key="1">
    <source>
        <dbReference type="ARBA" id="ARBA00008106"/>
    </source>
</evidence>
<accession>A0ABS5DT38</accession>
<sequence>MTQAHALIFDVFGTLVDWHGSIRRELQATLVEGLGLPLDAASLATAWRAQYQPAMQEVRSGQRAFCDLDVLHRRNLDVVLNDAGVGTAVDEAARQHLVRAWHRLQAWPEVGEALALLRQRFLLAPCSNGHIALMVALARHNAWHWDAVLGAELARDYKPQPIVYTTACRALGLAPAQVMMVACHSSDLAAAAAAGLQCGFIARPEEGGPGVGETAPACPVQAQAADLRQLAQRLLAQA</sequence>
<evidence type="ECO:0000256" key="3">
    <source>
        <dbReference type="RuleBase" id="RU368077"/>
    </source>
</evidence>
<evidence type="ECO:0000313" key="4">
    <source>
        <dbReference type="EMBL" id="MBQ0934244.1"/>
    </source>
</evidence>
<protein>
    <recommendedName>
        <fullName evidence="3">(S)-2-haloacid dehalogenase</fullName>
        <ecNumber evidence="3">3.8.1.2</ecNumber>
    </recommendedName>
    <alternativeName>
        <fullName evidence="3">2-haloalkanoic acid dehalogenase</fullName>
    </alternativeName>
    <alternativeName>
        <fullName evidence="3">Halocarboxylic acid halidohydrolase</fullName>
    </alternativeName>
    <alternativeName>
        <fullName evidence="3">L-2-haloacid dehalogenase</fullName>
    </alternativeName>
</protein>
<dbReference type="NCBIfam" id="TIGR01493">
    <property type="entry name" value="HAD-SF-IA-v2"/>
    <property type="match status" value="1"/>
</dbReference>
<gene>
    <name evidence="4" type="ORF">KAK11_02810</name>
</gene>
<dbReference type="InterPro" id="IPR023214">
    <property type="entry name" value="HAD_sf"/>
</dbReference>
<comment type="catalytic activity">
    <reaction evidence="3">
        <text>an (S)-2-haloacid + H2O = a (2R)-2-hydroxycarboxylate + a halide anion + H(+)</text>
        <dbReference type="Rhea" id="RHEA:11192"/>
        <dbReference type="ChEBI" id="CHEBI:15377"/>
        <dbReference type="ChEBI" id="CHEBI:15378"/>
        <dbReference type="ChEBI" id="CHEBI:16042"/>
        <dbReference type="ChEBI" id="CHEBI:58314"/>
        <dbReference type="ChEBI" id="CHEBI:137405"/>
        <dbReference type="EC" id="3.8.1.2"/>
    </reaction>
</comment>
<dbReference type="InterPro" id="IPR006328">
    <property type="entry name" value="2-HAD"/>
</dbReference>
<dbReference type="NCBIfam" id="TIGR01428">
    <property type="entry name" value="HAD_type_II"/>
    <property type="match status" value="1"/>
</dbReference>
<name>A0ABS5DT38_9BURK</name>
<comment type="similarity">
    <text evidence="1 3">Belongs to the HAD-like hydrolase superfamily. S-2-haloalkanoic acid dehalogenase family.</text>
</comment>
<keyword evidence="5" id="KW-1185">Reference proteome</keyword>
<dbReference type="PANTHER" id="PTHR43316:SF3">
    <property type="entry name" value="HALOACID DEHALOGENASE, TYPE II (AFU_ORTHOLOGUE AFUA_2G07750)-RELATED"/>
    <property type="match status" value="1"/>
</dbReference>
<dbReference type="SFLD" id="SFLDG01129">
    <property type="entry name" value="C1.5:_HAD__Beta-PGM__Phosphata"/>
    <property type="match status" value="1"/>
</dbReference>
<dbReference type="PANTHER" id="PTHR43316">
    <property type="entry name" value="HYDROLASE, HALOACID DELAHOGENASE-RELATED"/>
    <property type="match status" value="1"/>
</dbReference>
<dbReference type="EC" id="3.8.1.2" evidence="3"/>
<dbReference type="Proteomes" id="UP000672097">
    <property type="component" value="Unassembled WGS sequence"/>
</dbReference>
<dbReference type="InterPro" id="IPR036412">
    <property type="entry name" value="HAD-like_sf"/>
</dbReference>
<dbReference type="InterPro" id="IPR023198">
    <property type="entry name" value="PGP-like_dom2"/>
</dbReference>
<dbReference type="SFLD" id="SFLDS00003">
    <property type="entry name" value="Haloacid_Dehalogenase"/>
    <property type="match status" value="1"/>
</dbReference>
<dbReference type="InterPro" id="IPR051540">
    <property type="entry name" value="S-2-haloacid_dehalogenase"/>
</dbReference>
<dbReference type="RefSeq" id="WP_210805915.1">
    <property type="nucleotide sequence ID" value="NZ_JAGQDG010000001.1"/>
</dbReference>
<reference evidence="4 5" key="1">
    <citation type="submission" date="2021-04" db="EMBL/GenBank/DDBJ databases">
        <title>The genome sequence of type strain Ideonella paludis KCTC 32238.</title>
        <authorList>
            <person name="Liu Y."/>
        </authorList>
    </citation>
    <scope>NUCLEOTIDE SEQUENCE [LARGE SCALE GENOMIC DNA]</scope>
    <source>
        <strain evidence="4 5">KCTC 32238</strain>
    </source>
</reference>
<evidence type="ECO:0000256" key="2">
    <source>
        <dbReference type="ARBA" id="ARBA00022801"/>
    </source>
</evidence>
<organism evidence="4 5">
    <name type="scientific">Ideonella paludis</name>
    <dbReference type="NCBI Taxonomy" id="1233411"/>
    <lineage>
        <taxon>Bacteria</taxon>
        <taxon>Pseudomonadati</taxon>
        <taxon>Pseudomonadota</taxon>
        <taxon>Betaproteobacteria</taxon>
        <taxon>Burkholderiales</taxon>
        <taxon>Sphaerotilaceae</taxon>
        <taxon>Ideonella</taxon>
    </lineage>
</organism>
<dbReference type="Gene3D" id="3.40.50.1000">
    <property type="entry name" value="HAD superfamily/HAD-like"/>
    <property type="match status" value="1"/>
</dbReference>
<proteinExistence type="inferred from homology"/>
<keyword evidence="2 3" id="KW-0378">Hydrolase</keyword>
<dbReference type="EMBL" id="JAGQDG010000001">
    <property type="protein sequence ID" value="MBQ0934244.1"/>
    <property type="molecule type" value="Genomic_DNA"/>
</dbReference>